<comment type="caution">
    <text evidence="1">The sequence shown here is derived from an EMBL/GenBank/DDBJ whole genome shotgun (WGS) entry which is preliminary data.</text>
</comment>
<dbReference type="Proteomes" id="UP001454036">
    <property type="component" value="Unassembled WGS sequence"/>
</dbReference>
<sequence>MYKSWSKLLKSASSASASTWRRSNAVDCNYPAALTAQIGASSPQISSTASNHAFKGILTSVPKPGGGEFGKLYRSPALNDPRIADKLPYSVRTLHQSAIRNSNVKREDAEKIIKDTVASSGRGGGSGWVAKGLKNLNPFWHIEAGIKEILMDYVHHEITLNVILVCLRLFTIIVTKDVFLALVFP</sequence>
<dbReference type="PANTHER" id="PTHR36358:SF1">
    <property type="entry name" value="SUCCINATE DEHYDROGENASE SUBUNIT 4, MITOCHONDRIAL"/>
    <property type="match status" value="1"/>
</dbReference>
<protein>
    <submittedName>
        <fullName evidence="1">Uncharacterized protein</fullName>
    </submittedName>
</protein>
<reference evidence="1 2" key="1">
    <citation type="submission" date="2024-01" db="EMBL/GenBank/DDBJ databases">
        <title>The complete chloroplast genome sequence of Lithospermum erythrorhizon: insights into the phylogenetic relationship among Boraginaceae species and the maternal lineages of purple gromwells.</title>
        <authorList>
            <person name="Okada T."/>
            <person name="Watanabe K."/>
        </authorList>
    </citation>
    <scope>NUCLEOTIDE SEQUENCE [LARGE SCALE GENOMIC DNA]</scope>
</reference>
<evidence type="ECO:0000313" key="1">
    <source>
        <dbReference type="EMBL" id="GAA0167944.1"/>
    </source>
</evidence>
<dbReference type="GO" id="GO:0005743">
    <property type="term" value="C:mitochondrial inner membrane"/>
    <property type="evidence" value="ECO:0007669"/>
    <property type="project" value="InterPro"/>
</dbReference>
<dbReference type="GO" id="GO:0006121">
    <property type="term" value="P:mitochondrial electron transport, succinate to ubiquinone"/>
    <property type="evidence" value="ECO:0007669"/>
    <property type="project" value="InterPro"/>
</dbReference>
<dbReference type="AlphaFoldDB" id="A0AAV3QV19"/>
<dbReference type="EMBL" id="BAABME010006282">
    <property type="protein sequence ID" value="GAA0167944.1"/>
    <property type="molecule type" value="Genomic_DNA"/>
</dbReference>
<gene>
    <name evidence="1" type="ORF">LIER_22776</name>
</gene>
<name>A0AAV3QV19_LITER</name>
<dbReference type="GO" id="GO:0006099">
    <property type="term" value="P:tricarboxylic acid cycle"/>
    <property type="evidence" value="ECO:0007669"/>
    <property type="project" value="InterPro"/>
</dbReference>
<dbReference type="GO" id="GO:0045273">
    <property type="term" value="C:respiratory chain complex II (succinate dehydrogenase)"/>
    <property type="evidence" value="ECO:0007669"/>
    <property type="project" value="InterPro"/>
</dbReference>
<accession>A0AAV3QV19</accession>
<evidence type="ECO:0000313" key="2">
    <source>
        <dbReference type="Proteomes" id="UP001454036"/>
    </source>
</evidence>
<keyword evidence="2" id="KW-1185">Reference proteome</keyword>
<proteinExistence type="predicted"/>
<dbReference type="PANTHER" id="PTHR36358">
    <property type="entry name" value="SUCCINATE DEHYDROGENASE SUBUNIT 4, MITOCHONDRIAL"/>
    <property type="match status" value="1"/>
</dbReference>
<dbReference type="InterPro" id="IPR044963">
    <property type="entry name" value="SDH4"/>
</dbReference>
<organism evidence="1 2">
    <name type="scientific">Lithospermum erythrorhizon</name>
    <name type="common">Purple gromwell</name>
    <name type="synonym">Lithospermum officinale var. erythrorhizon</name>
    <dbReference type="NCBI Taxonomy" id="34254"/>
    <lineage>
        <taxon>Eukaryota</taxon>
        <taxon>Viridiplantae</taxon>
        <taxon>Streptophyta</taxon>
        <taxon>Embryophyta</taxon>
        <taxon>Tracheophyta</taxon>
        <taxon>Spermatophyta</taxon>
        <taxon>Magnoliopsida</taxon>
        <taxon>eudicotyledons</taxon>
        <taxon>Gunneridae</taxon>
        <taxon>Pentapetalae</taxon>
        <taxon>asterids</taxon>
        <taxon>lamiids</taxon>
        <taxon>Boraginales</taxon>
        <taxon>Boraginaceae</taxon>
        <taxon>Boraginoideae</taxon>
        <taxon>Lithospermeae</taxon>
        <taxon>Lithospermum</taxon>
    </lineage>
</organism>